<dbReference type="AlphaFoldDB" id="A0A3B1DU29"/>
<proteinExistence type="predicted"/>
<dbReference type="SMART" id="SM00490">
    <property type="entry name" value="HELICc"/>
    <property type="match status" value="1"/>
</dbReference>
<evidence type="ECO:0000256" key="5">
    <source>
        <dbReference type="SAM" id="MobiDB-lite"/>
    </source>
</evidence>
<dbReference type="SMART" id="SM00487">
    <property type="entry name" value="DEXDc"/>
    <property type="match status" value="1"/>
</dbReference>
<evidence type="ECO:0000259" key="6">
    <source>
        <dbReference type="PROSITE" id="PS51192"/>
    </source>
</evidence>
<accession>A0A3B1DU29</accession>
<dbReference type="Gene3D" id="1.20.120.1080">
    <property type="match status" value="1"/>
</dbReference>
<sequence length="474" mass="52252">MRGRLSFASRRANDEAVNRSPTQLRARRAAAPKPRLDASLPIYEKRDEIVRAIRDHRVVVVCGETGSGKSTQLPLLCLEAGRGLDGFIGHTQPRRIAARTIAQRLADELAVPLGREVGFKVRFADKTAPSTYIKVMTDGVLLAEMQRDRQLRQYDTIIIDEAHERSLNIDFLLGCFRRLLDRRPELRVIITSATIDPQRFSEHFGGAPIIEVSGRTYPVEVLYRAPGATAAGTFADTSQPIIEAVAECAEHGEGDVLVFLPGEREIREASKALHASSVPVIREAEVLPLYARLSAREQLRAFQPHDRRRILLATNIAETSVTVPGVHFVVDTGVARISRYSSRSRVQGLEVEPISQASANQRAGRCGRVADGVCIRLYSEDDFAERPAYTDPEILRSNLAGVVLRMKALKLGEPRGFPFLDAPSPRRIRDAYDTLIELGALDAAHELTAIGRELAAVPIDPRLGRMVLAAAEEG</sequence>
<feature type="region of interest" description="Disordered" evidence="5">
    <location>
        <begin position="1"/>
        <end position="32"/>
    </location>
</feature>
<keyword evidence="3 8" id="KW-0347">Helicase</keyword>
<name>A0A3B1DU29_9ZZZZ</name>
<keyword evidence="1" id="KW-0547">Nucleotide-binding</keyword>
<dbReference type="Pfam" id="PF00271">
    <property type="entry name" value="Helicase_C"/>
    <property type="match status" value="1"/>
</dbReference>
<dbReference type="InterPro" id="IPR027417">
    <property type="entry name" value="P-loop_NTPase"/>
</dbReference>
<evidence type="ECO:0000256" key="2">
    <source>
        <dbReference type="ARBA" id="ARBA00022801"/>
    </source>
</evidence>
<dbReference type="InterPro" id="IPR010222">
    <property type="entry name" value="RNA_helicase_HrpA"/>
</dbReference>
<dbReference type="InterPro" id="IPR003593">
    <property type="entry name" value="AAA+_ATPase"/>
</dbReference>
<dbReference type="PANTHER" id="PTHR18934:SF99">
    <property type="entry name" value="ATP-DEPENDENT RNA HELICASE DHX37-RELATED"/>
    <property type="match status" value="1"/>
</dbReference>
<dbReference type="SMART" id="SM00382">
    <property type="entry name" value="AAA"/>
    <property type="match status" value="1"/>
</dbReference>
<gene>
    <name evidence="8" type="ORF">MNBD_PLANCTO03-2341</name>
</gene>
<feature type="non-terminal residue" evidence="8">
    <location>
        <position position="474"/>
    </location>
</feature>
<dbReference type="PROSITE" id="PS51194">
    <property type="entry name" value="HELICASE_CTER"/>
    <property type="match status" value="1"/>
</dbReference>
<feature type="domain" description="Helicase C-terminal" evidence="7">
    <location>
        <begin position="240"/>
        <end position="410"/>
    </location>
</feature>
<dbReference type="GO" id="GO:0016787">
    <property type="term" value="F:hydrolase activity"/>
    <property type="evidence" value="ECO:0007669"/>
    <property type="project" value="UniProtKB-KW"/>
</dbReference>
<keyword evidence="2" id="KW-0378">Hydrolase</keyword>
<dbReference type="NCBIfam" id="TIGR01967">
    <property type="entry name" value="DEAH_box_HrpA"/>
    <property type="match status" value="1"/>
</dbReference>
<evidence type="ECO:0000313" key="8">
    <source>
        <dbReference type="EMBL" id="VAX39588.1"/>
    </source>
</evidence>
<evidence type="ECO:0000259" key="7">
    <source>
        <dbReference type="PROSITE" id="PS51194"/>
    </source>
</evidence>
<dbReference type="GO" id="GO:0003724">
    <property type="term" value="F:RNA helicase activity"/>
    <property type="evidence" value="ECO:0007669"/>
    <property type="project" value="InterPro"/>
</dbReference>
<dbReference type="PANTHER" id="PTHR18934">
    <property type="entry name" value="ATP-DEPENDENT RNA HELICASE"/>
    <property type="match status" value="1"/>
</dbReference>
<organism evidence="8">
    <name type="scientific">hydrothermal vent metagenome</name>
    <dbReference type="NCBI Taxonomy" id="652676"/>
    <lineage>
        <taxon>unclassified sequences</taxon>
        <taxon>metagenomes</taxon>
        <taxon>ecological metagenomes</taxon>
    </lineage>
</organism>
<dbReference type="SUPFAM" id="SSF52540">
    <property type="entry name" value="P-loop containing nucleoside triphosphate hydrolases"/>
    <property type="match status" value="1"/>
</dbReference>
<evidence type="ECO:0000256" key="4">
    <source>
        <dbReference type="ARBA" id="ARBA00022840"/>
    </source>
</evidence>
<dbReference type="GO" id="GO:0005524">
    <property type="term" value="F:ATP binding"/>
    <property type="evidence" value="ECO:0007669"/>
    <property type="project" value="UniProtKB-KW"/>
</dbReference>
<dbReference type="InterPro" id="IPR014001">
    <property type="entry name" value="Helicase_ATP-bd"/>
</dbReference>
<dbReference type="Pfam" id="PF00270">
    <property type="entry name" value="DEAD"/>
    <property type="match status" value="1"/>
</dbReference>
<dbReference type="GO" id="GO:0003723">
    <property type="term" value="F:RNA binding"/>
    <property type="evidence" value="ECO:0007669"/>
    <property type="project" value="TreeGrafter"/>
</dbReference>
<dbReference type="EMBL" id="UOGK01000264">
    <property type="protein sequence ID" value="VAX39588.1"/>
    <property type="molecule type" value="Genomic_DNA"/>
</dbReference>
<dbReference type="PROSITE" id="PS51192">
    <property type="entry name" value="HELICASE_ATP_BIND_1"/>
    <property type="match status" value="1"/>
</dbReference>
<protein>
    <submittedName>
        <fullName evidence="8">ATP-dependent helicase HrpA</fullName>
    </submittedName>
</protein>
<dbReference type="InterPro" id="IPR011545">
    <property type="entry name" value="DEAD/DEAH_box_helicase_dom"/>
</dbReference>
<evidence type="ECO:0000256" key="3">
    <source>
        <dbReference type="ARBA" id="ARBA00022806"/>
    </source>
</evidence>
<dbReference type="InterPro" id="IPR001650">
    <property type="entry name" value="Helicase_C-like"/>
</dbReference>
<evidence type="ECO:0000256" key="1">
    <source>
        <dbReference type="ARBA" id="ARBA00022741"/>
    </source>
</evidence>
<feature type="domain" description="Helicase ATP-binding" evidence="6">
    <location>
        <begin position="50"/>
        <end position="213"/>
    </location>
</feature>
<keyword evidence="4" id="KW-0067">ATP-binding</keyword>
<dbReference type="Gene3D" id="3.40.50.300">
    <property type="entry name" value="P-loop containing nucleotide triphosphate hydrolases"/>
    <property type="match status" value="2"/>
</dbReference>
<dbReference type="CDD" id="cd18791">
    <property type="entry name" value="SF2_C_RHA"/>
    <property type="match status" value="1"/>
</dbReference>
<reference evidence="8" key="1">
    <citation type="submission" date="2018-06" db="EMBL/GenBank/DDBJ databases">
        <authorList>
            <person name="Zhirakovskaya E."/>
        </authorList>
    </citation>
    <scope>NUCLEOTIDE SEQUENCE</scope>
</reference>